<dbReference type="CDD" id="cd00821">
    <property type="entry name" value="PH"/>
    <property type="match status" value="1"/>
</dbReference>
<dbReference type="Proteomes" id="UP001381693">
    <property type="component" value="Unassembled WGS sequence"/>
</dbReference>
<name>A0AAN9AFZ4_HALRR</name>
<comment type="caution">
    <text evidence="3">The sequence shown here is derived from an EMBL/GenBank/DDBJ whole genome shotgun (WGS) entry which is preliminary data.</text>
</comment>
<dbReference type="SUPFAM" id="SSF50729">
    <property type="entry name" value="PH domain-like"/>
    <property type="match status" value="1"/>
</dbReference>
<accession>A0AAN9AFZ4</accession>
<dbReference type="SUPFAM" id="SSF48065">
    <property type="entry name" value="DBL homology domain (DH-domain)"/>
    <property type="match status" value="1"/>
</dbReference>
<dbReference type="AlphaFoldDB" id="A0AAN9AFZ4"/>
<feature type="region of interest" description="Disordered" evidence="1">
    <location>
        <begin position="149"/>
        <end position="169"/>
    </location>
</feature>
<protein>
    <recommendedName>
        <fullName evidence="2">PH domain-containing protein</fullName>
    </recommendedName>
</protein>
<dbReference type="InterPro" id="IPR011993">
    <property type="entry name" value="PH-like_dom_sf"/>
</dbReference>
<evidence type="ECO:0000259" key="2">
    <source>
        <dbReference type="PROSITE" id="PS50003"/>
    </source>
</evidence>
<evidence type="ECO:0000256" key="1">
    <source>
        <dbReference type="SAM" id="MobiDB-lite"/>
    </source>
</evidence>
<feature type="compositionally biased region" description="Low complexity" evidence="1">
    <location>
        <begin position="310"/>
        <end position="323"/>
    </location>
</feature>
<feature type="compositionally biased region" description="Low complexity" evidence="1">
    <location>
        <begin position="400"/>
        <end position="429"/>
    </location>
</feature>
<feature type="compositionally biased region" description="Basic and acidic residues" evidence="1">
    <location>
        <begin position="261"/>
        <end position="270"/>
    </location>
</feature>
<sequence>MATTSGRLVGVVAVKTSMRGKDENAKLNITKAAYRKVCRECGDSQRDEDEEMAIECLGEADATHFQNPCDVIIADSVLTLEISKVAALRMPLRFLAIACLIKRNPYRLTFLGRIDLCSFQTGEGTERVAVFIELSSSDEAKNILREIENQRTSLNHPHPKPQTKLSGYQGNKISVPVAPLRLGPKPYSPPGKNLDQVRNGSSPNCISIQEVKEGHKHDAALKDEAISSNSRMKEFPVGAQIISSPKPGHIVSEKQLLNESETQRNEKIKLSEVGPKPKSNFGKPSASGTEIQCSQAKPPPTLAPKPMHGLNNQLQNNYENESSPALPPRATKTSPGKSFESYKNKYLQYSNQLPPSVQGELKDKLLKDSMGTKLSSEPPNSFQRQISQPDAVPTNAQQDSSLSSKQTSVPLSSSLSASRSSNRSPVANSGTSVEDFKTLHESTTLDEQILSEEVTADGLLYDKDGYMIMNKPVIPVKPNPLSRKIVEQKKRTDNNAIGTSKKCESVPTSPTVASQQQNQVLIELCKEEKQYINELNELQTALAAPGIYSDALIAIMKLYDFHRLTFSPMLQTASTGSNKDLAEIFIENRKDFKVYEEVLLIRSKYLSSPNMASFLHRFLLPLTQLQKYKNALSAIEIKEDTATATLKEAQDVIHNTLVRTDNYLLLDSISGSPFTPDQCGLLIHKGTLKIRSKLLSRKEHLVVLTETHLILAENLSPQENKYSGCIKLDTLTFDGQTDSSLTISGILHPKSEKVSQFILTASSHEAAQSWTKAIKDAAQKRVKLVVHN</sequence>
<gene>
    <name evidence="3" type="ORF">SK128_023405</name>
</gene>
<dbReference type="Pfam" id="PF00169">
    <property type="entry name" value="PH"/>
    <property type="match status" value="1"/>
</dbReference>
<dbReference type="InterPro" id="IPR035899">
    <property type="entry name" value="DBL_dom_sf"/>
</dbReference>
<dbReference type="SMART" id="SM00233">
    <property type="entry name" value="PH"/>
    <property type="match status" value="1"/>
</dbReference>
<dbReference type="PROSITE" id="PS50003">
    <property type="entry name" value="PH_DOMAIN"/>
    <property type="match status" value="1"/>
</dbReference>
<keyword evidence="4" id="KW-1185">Reference proteome</keyword>
<evidence type="ECO:0000313" key="3">
    <source>
        <dbReference type="EMBL" id="KAK7085552.1"/>
    </source>
</evidence>
<feature type="region of interest" description="Disordered" evidence="1">
    <location>
        <begin position="370"/>
        <end position="435"/>
    </location>
</feature>
<evidence type="ECO:0000313" key="4">
    <source>
        <dbReference type="Proteomes" id="UP001381693"/>
    </source>
</evidence>
<dbReference type="EMBL" id="JAXCGZ010000819">
    <property type="protein sequence ID" value="KAK7085552.1"/>
    <property type="molecule type" value="Genomic_DNA"/>
</dbReference>
<feature type="domain" description="PH" evidence="2">
    <location>
        <begin position="681"/>
        <end position="779"/>
    </location>
</feature>
<feature type="region of interest" description="Disordered" evidence="1">
    <location>
        <begin position="257"/>
        <end position="339"/>
    </location>
</feature>
<reference evidence="3 4" key="1">
    <citation type="submission" date="2023-11" db="EMBL/GenBank/DDBJ databases">
        <title>Halocaridina rubra genome assembly.</title>
        <authorList>
            <person name="Smith C."/>
        </authorList>
    </citation>
    <scope>NUCLEOTIDE SEQUENCE [LARGE SCALE GENOMIC DNA]</scope>
    <source>
        <strain evidence="3">EP-1</strain>
        <tissue evidence="3">Whole</tissue>
    </source>
</reference>
<dbReference type="Gene3D" id="1.20.900.10">
    <property type="entry name" value="Dbl homology (DH) domain"/>
    <property type="match status" value="1"/>
</dbReference>
<organism evidence="3 4">
    <name type="scientific">Halocaridina rubra</name>
    <name type="common">Hawaiian red shrimp</name>
    <dbReference type="NCBI Taxonomy" id="373956"/>
    <lineage>
        <taxon>Eukaryota</taxon>
        <taxon>Metazoa</taxon>
        <taxon>Ecdysozoa</taxon>
        <taxon>Arthropoda</taxon>
        <taxon>Crustacea</taxon>
        <taxon>Multicrustacea</taxon>
        <taxon>Malacostraca</taxon>
        <taxon>Eumalacostraca</taxon>
        <taxon>Eucarida</taxon>
        <taxon>Decapoda</taxon>
        <taxon>Pleocyemata</taxon>
        <taxon>Caridea</taxon>
        <taxon>Atyoidea</taxon>
        <taxon>Atyidae</taxon>
        <taxon>Halocaridina</taxon>
    </lineage>
</organism>
<proteinExistence type="predicted"/>
<dbReference type="InterPro" id="IPR001849">
    <property type="entry name" value="PH_domain"/>
</dbReference>
<feature type="compositionally biased region" description="Polar residues" evidence="1">
    <location>
        <begin position="286"/>
        <end position="295"/>
    </location>
</feature>
<dbReference type="Gene3D" id="2.30.29.30">
    <property type="entry name" value="Pleckstrin-homology domain (PH domain)/Phosphotyrosine-binding domain (PTB)"/>
    <property type="match status" value="1"/>
</dbReference>
<feature type="compositionally biased region" description="Polar residues" evidence="1">
    <location>
        <begin position="372"/>
        <end position="399"/>
    </location>
</feature>